<evidence type="ECO:0000256" key="1">
    <source>
        <dbReference type="SAM" id="MobiDB-lite"/>
    </source>
</evidence>
<protein>
    <recommendedName>
        <fullName evidence="2">Gfo/Idh/MocA-like oxidoreductase N-terminal domain-containing protein</fullName>
    </recommendedName>
</protein>
<keyword evidence="4" id="KW-1185">Reference proteome</keyword>
<dbReference type="EMBL" id="KL198017">
    <property type="protein sequence ID" value="KDQ20530.1"/>
    <property type="molecule type" value="Genomic_DNA"/>
</dbReference>
<gene>
    <name evidence="3" type="ORF">BOTBODRAFT_26548</name>
</gene>
<dbReference type="InParanoid" id="A0A067N0P3"/>
<feature type="region of interest" description="Disordered" evidence="1">
    <location>
        <begin position="1"/>
        <end position="22"/>
    </location>
</feature>
<dbReference type="OrthoDB" id="64915at2759"/>
<dbReference type="Gene3D" id="3.30.360.10">
    <property type="entry name" value="Dihydrodipicolinate Reductase, domain 2"/>
    <property type="match status" value="1"/>
</dbReference>
<dbReference type="GO" id="GO:0000166">
    <property type="term" value="F:nucleotide binding"/>
    <property type="evidence" value="ECO:0007669"/>
    <property type="project" value="InterPro"/>
</dbReference>
<dbReference type="InterPro" id="IPR051450">
    <property type="entry name" value="Gfo/Idh/MocA_Oxidoreductases"/>
</dbReference>
<dbReference type="SUPFAM" id="SSF55347">
    <property type="entry name" value="Glyceraldehyde-3-phosphate dehydrogenase-like, C-terminal domain"/>
    <property type="match status" value="1"/>
</dbReference>
<accession>A0A067N0P3</accession>
<proteinExistence type="predicted"/>
<dbReference type="InterPro" id="IPR000683">
    <property type="entry name" value="Gfo/Idh/MocA-like_OxRdtase_N"/>
</dbReference>
<dbReference type="AlphaFoldDB" id="A0A067N0P3"/>
<feature type="compositionally biased region" description="Pro residues" evidence="1">
    <location>
        <begin position="10"/>
        <end position="19"/>
    </location>
</feature>
<name>A0A067N0P3_BOTB1</name>
<dbReference type="STRING" id="930990.A0A067N0P3"/>
<dbReference type="Proteomes" id="UP000027195">
    <property type="component" value="Unassembled WGS sequence"/>
</dbReference>
<dbReference type="SUPFAM" id="SSF51735">
    <property type="entry name" value="NAD(P)-binding Rossmann-fold domains"/>
    <property type="match status" value="1"/>
</dbReference>
<feature type="domain" description="Gfo/Idh/MocA-like oxidoreductase N-terminal" evidence="2">
    <location>
        <begin position="49"/>
        <end position="180"/>
    </location>
</feature>
<organism evidence="3 4">
    <name type="scientific">Botryobasidium botryosum (strain FD-172 SS1)</name>
    <dbReference type="NCBI Taxonomy" id="930990"/>
    <lineage>
        <taxon>Eukaryota</taxon>
        <taxon>Fungi</taxon>
        <taxon>Dikarya</taxon>
        <taxon>Basidiomycota</taxon>
        <taxon>Agaricomycotina</taxon>
        <taxon>Agaricomycetes</taxon>
        <taxon>Cantharellales</taxon>
        <taxon>Botryobasidiaceae</taxon>
        <taxon>Botryobasidium</taxon>
    </lineage>
</organism>
<dbReference type="PANTHER" id="PTHR43377">
    <property type="entry name" value="BILIVERDIN REDUCTASE A"/>
    <property type="match status" value="1"/>
</dbReference>
<reference evidence="4" key="1">
    <citation type="journal article" date="2014" name="Proc. Natl. Acad. Sci. U.S.A.">
        <title>Extensive sampling of basidiomycete genomes demonstrates inadequacy of the white-rot/brown-rot paradigm for wood decay fungi.</title>
        <authorList>
            <person name="Riley R."/>
            <person name="Salamov A.A."/>
            <person name="Brown D.W."/>
            <person name="Nagy L.G."/>
            <person name="Floudas D."/>
            <person name="Held B.W."/>
            <person name="Levasseur A."/>
            <person name="Lombard V."/>
            <person name="Morin E."/>
            <person name="Otillar R."/>
            <person name="Lindquist E.A."/>
            <person name="Sun H."/>
            <person name="LaButti K.M."/>
            <person name="Schmutz J."/>
            <person name="Jabbour D."/>
            <person name="Luo H."/>
            <person name="Baker S.E."/>
            <person name="Pisabarro A.G."/>
            <person name="Walton J.D."/>
            <person name="Blanchette R.A."/>
            <person name="Henrissat B."/>
            <person name="Martin F."/>
            <person name="Cullen D."/>
            <person name="Hibbett D.S."/>
            <person name="Grigoriev I.V."/>
        </authorList>
    </citation>
    <scope>NUCLEOTIDE SEQUENCE [LARGE SCALE GENOMIC DNA]</scope>
    <source>
        <strain evidence="4">FD-172 SS1</strain>
    </source>
</reference>
<evidence type="ECO:0000259" key="2">
    <source>
        <dbReference type="Pfam" id="PF01408"/>
    </source>
</evidence>
<evidence type="ECO:0000313" key="3">
    <source>
        <dbReference type="EMBL" id="KDQ20530.1"/>
    </source>
</evidence>
<sequence length="482" mass="52627">MSNTNGNPQPITPENPPTPCAEESPDLTAAAAAQYVDRSQALPAGPPVTIAIIGAGQRGKVYAEFALANPHLCKVVAVAEPRKRTRELMVEAHLVPEAQVFKSWEDLLAASSACLAQTGKRIADAVVVAVQDNLHAAIVTAFAEQQYHILCEKPLATTPEECIRIHDAVKKSDKVFGIGHVLRYSPYNRAIADIIRSGELGKPINIVHIEPVGHYHFAHSYVRGDWAREKDSSFSLMTKSCHDIDILGFYLSPSTPVRVSSFGSLTHFRKSEKPVAAGPATRCMECPIRDSCPYSAKRIYLDPVTIGERGWPASTLTDGPPDIESVTEVLQTGPYGKCVYESDNDVVDHQVVNLEYSTGATCSFTMVAFTEQICNRSTRIHFTHGELIGDMKTFTTTNFTTLETKQHAPLQEGGGHGGGDLGLMRAFVHAVREGRQDVLGVTVDEVLRSHMTVFAAEKSRKEGKVISCQGYEEEIRRGMEAV</sequence>
<dbReference type="HOGENOM" id="CLU_023194_4_1_1"/>
<evidence type="ECO:0000313" key="4">
    <source>
        <dbReference type="Proteomes" id="UP000027195"/>
    </source>
</evidence>
<dbReference type="Gene3D" id="3.40.50.720">
    <property type="entry name" value="NAD(P)-binding Rossmann-like Domain"/>
    <property type="match status" value="1"/>
</dbReference>
<dbReference type="InterPro" id="IPR036291">
    <property type="entry name" value="NAD(P)-bd_dom_sf"/>
</dbReference>
<dbReference type="Pfam" id="PF01408">
    <property type="entry name" value="GFO_IDH_MocA"/>
    <property type="match status" value="1"/>
</dbReference>
<dbReference type="PANTHER" id="PTHR43377:SF12">
    <property type="entry name" value="BINDING ROSSMANN FOLD OXIDOREDUCTASE, PUTATIVE (AFU_ORTHOLOGUE AFUA_3G11840)-RELATED"/>
    <property type="match status" value="1"/>
</dbReference>